<evidence type="ECO:0000313" key="3">
    <source>
        <dbReference type="Proteomes" id="UP000295030"/>
    </source>
</evidence>
<protein>
    <submittedName>
        <fullName evidence="2">Uncharacterized protein</fullName>
    </submittedName>
</protein>
<keyword evidence="3" id="KW-1185">Reference proteome</keyword>
<name>A0A4R1I573_ANCAQ</name>
<accession>A0A4R1I573</accession>
<evidence type="ECO:0000313" key="2">
    <source>
        <dbReference type="EMBL" id="TCK30494.1"/>
    </source>
</evidence>
<dbReference type="AlphaFoldDB" id="A0A4R1I573"/>
<organism evidence="2 3">
    <name type="scientific">Ancylobacter aquaticus</name>
    <dbReference type="NCBI Taxonomy" id="100"/>
    <lineage>
        <taxon>Bacteria</taxon>
        <taxon>Pseudomonadati</taxon>
        <taxon>Pseudomonadota</taxon>
        <taxon>Alphaproteobacteria</taxon>
        <taxon>Hyphomicrobiales</taxon>
        <taxon>Xanthobacteraceae</taxon>
        <taxon>Ancylobacter</taxon>
    </lineage>
</organism>
<feature type="signal peptide" evidence="1">
    <location>
        <begin position="1"/>
        <end position="23"/>
    </location>
</feature>
<dbReference type="Proteomes" id="UP000295030">
    <property type="component" value="Unassembled WGS sequence"/>
</dbReference>
<comment type="caution">
    <text evidence="2">The sequence shown here is derived from an EMBL/GenBank/DDBJ whole genome shotgun (WGS) entry which is preliminary data.</text>
</comment>
<keyword evidence="1" id="KW-0732">Signal</keyword>
<gene>
    <name evidence="2" type="ORF">EV667_0584</name>
</gene>
<dbReference type="OrthoDB" id="9780765at2"/>
<reference evidence="2 3" key="1">
    <citation type="submission" date="2019-03" db="EMBL/GenBank/DDBJ databases">
        <title>Genomic Encyclopedia of Type Strains, Phase IV (KMG-IV): sequencing the most valuable type-strain genomes for metagenomic binning, comparative biology and taxonomic classification.</title>
        <authorList>
            <person name="Goeker M."/>
        </authorList>
    </citation>
    <scope>NUCLEOTIDE SEQUENCE [LARGE SCALE GENOMIC DNA]</scope>
    <source>
        <strain evidence="2 3">DSM 101</strain>
    </source>
</reference>
<evidence type="ECO:0000256" key="1">
    <source>
        <dbReference type="SAM" id="SignalP"/>
    </source>
</evidence>
<dbReference type="EMBL" id="SMFY01000001">
    <property type="protein sequence ID" value="TCK30494.1"/>
    <property type="molecule type" value="Genomic_DNA"/>
</dbReference>
<proteinExistence type="predicted"/>
<dbReference type="RefSeq" id="WP_131833820.1">
    <property type="nucleotide sequence ID" value="NZ_SMFY01000001.1"/>
</dbReference>
<feature type="chain" id="PRO_5020429777" evidence="1">
    <location>
        <begin position="24"/>
        <end position="238"/>
    </location>
</feature>
<sequence>MTSFRPLLLPLVALLLPAGAALAQQPAAAPVPKLPAVLRDARYCELVAVHLTLEGLKASVFNTLGFDDCPADKWDALTRRELFRQFDTLAVVMNGPRHFIMDGIIASGETKTGEVITVGGIVMARRAEIALSLHQAMGPAYTEQTIDRETTYRFDGGKPVFQLNGPDGAVYVMQAYAQIVDPTLSYADLAGLGSRLKSPAGWSYSTRTPDQDLLLTAKGTAIVIQDELKNTYQKVVAN</sequence>